<gene>
    <name evidence="5" type="primary">nipblb</name>
    <name evidence="5" type="ORF">SNAT2548_LOCUS22868</name>
</gene>
<keyword evidence="6" id="KW-1185">Reference proteome</keyword>
<name>A0A812R5I0_9DINO</name>
<sequence length="728" mass="79689">MLADDARMSVERTALLTIRWSLDFLKKKRSISIMQAVLFKIAFWDGPEWLQLVFVALMNTTKVATFLIGSLLGCLLRNAAAVPVKEAIQLFSEDRDLLSGFVAGCAAATANNPFDVVKTRQQVVAASALSSHAAGKEFAAGPTSLPAVLSELVRRDGLLGLYKGYVAKENTILPSGDEPLLTLLQGACQRSYAGEEGIPYQITHATFKAALYPDSNEVQAAVASRCPAGMAKPSDEAIEGSAQDQRTACNQATIDHQNLRHHQDNMPIILQLTRYPHPKICDQNELQWRDADAAVQDVADVDVALAVSAIRWTNVMEELLVDAPGATTLLSELSSRTRGGQQVPGVETLGDMHPKIAEMMRDGSPALLSMPTLRTAYAKFTCALCGLCSSRVNLDLPPSEYGLFDACMETCAGRGQRVAKALAAVKRCEEVGDLAGLDLACGQAIALDPTLPEPFLARGGCRLRQSRRREAQEYLKVYLVWSSQRGFHAENHSRAYWRLAECFLTELEQRNALQGALLEDRTFHALVDSTEVSLELSFRYDDDRTGLATSSAARHLLQRLEVTRSARRSAAEFLDAPVVSHVGAGRQPHDSYSVPWPMDLTAGIPDLALFSRMPTTGSSQSHRPLELLFLGSRTVLDIMATLSNLAARSTSFAHLNAECLHWKYRPKPVHIHLHTNDIARLGQALLCFMIMKQMGEQATTCFTSLPPQSPLKPLEFPTSPPPHPCLKP</sequence>
<dbReference type="AlphaFoldDB" id="A0A812R5I0"/>
<organism evidence="5 6">
    <name type="scientific">Symbiodinium natans</name>
    <dbReference type="NCBI Taxonomy" id="878477"/>
    <lineage>
        <taxon>Eukaryota</taxon>
        <taxon>Sar</taxon>
        <taxon>Alveolata</taxon>
        <taxon>Dinophyceae</taxon>
        <taxon>Suessiales</taxon>
        <taxon>Symbiodiniaceae</taxon>
        <taxon>Symbiodinium</taxon>
    </lineage>
</organism>
<evidence type="ECO:0000256" key="4">
    <source>
        <dbReference type="PROSITE-ProRule" id="PRU00282"/>
    </source>
</evidence>
<dbReference type="EMBL" id="CAJNDS010002301">
    <property type="protein sequence ID" value="CAE7420446.1"/>
    <property type="molecule type" value="Genomic_DNA"/>
</dbReference>
<dbReference type="InterPro" id="IPR018108">
    <property type="entry name" value="MCP_transmembrane"/>
</dbReference>
<comment type="subcellular location">
    <subcellularLocation>
        <location evidence="1">Membrane</location>
        <topology evidence="1">Multi-pass membrane protein</topology>
    </subcellularLocation>
</comment>
<keyword evidence="2 4" id="KW-0812">Transmembrane</keyword>
<feature type="repeat" description="Solcar" evidence="4">
    <location>
        <begin position="95"/>
        <end position="189"/>
    </location>
</feature>
<dbReference type="InterPro" id="IPR023395">
    <property type="entry name" value="MCP_dom_sf"/>
</dbReference>
<reference evidence="5" key="1">
    <citation type="submission" date="2021-02" db="EMBL/GenBank/DDBJ databases">
        <authorList>
            <person name="Dougan E. K."/>
            <person name="Rhodes N."/>
            <person name="Thang M."/>
            <person name="Chan C."/>
        </authorList>
    </citation>
    <scope>NUCLEOTIDE SEQUENCE</scope>
</reference>
<keyword evidence="3 4" id="KW-0472">Membrane</keyword>
<evidence type="ECO:0000313" key="5">
    <source>
        <dbReference type="EMBL" id="CAE7420446.1"/>
    </source>
</evidence>
<evidence type="ECO:0000256" key="1">
    <source>
        <dbReference type="ARBA" id="ARBA00004141"/>
    </source>
</evidence>
<dbReference type="Proteomes" id="UP000604046">
    <property type="component" value="Unassembled WGS sequence"/>
</dbReference>
<comment type="caution">
    <text evidence="5">The sequence shown here is derived from an EMBL/GenBank/DDBJ whole genome shotgun (WGS) entry which is preliminary data.</text>
</comment>
<dbReference type="OrthoDB" id="270584at2759"/>
<accession>A0A812R5I0</accession>
<dbReference type="GO" id="GO:0016020">
    <property type="term" value="C:membrane"/>
    <property type="evidence" value="ECO:0007669"/>
    <property type="project" value="UniProtKB-SubCell"/>
</dbReference>
<evidence type="ECO:0000256" key="2">
    <source>
        <dbReference type="ARBA" id="ARBA00022692"/>
    </source>
</evidence>
<evidence type="ECO:0000256" key="3">
    <source>
        <dbReference type="ARBA" id="ARBA00023136"/>
    </source>
</evidence>
<proteinExistence type="predicted"/>
<protein>
    <submittedName>
        <fullName evidence="5">Nipblb protein</fullName>
    </submittedName>
</protein>
<evidence type="ECO:0000313" key="6">
    <source>
        <dbReference type="Proteomes" id="UP000604046"/>
    </source>
</evidence>
<dbReference type="PROSITE" id="PS50920">
    <property type="entry name" value="SOLCAR"/>
    <property type="match status" value="1"/>
</dbReference>
<dbReference type="Gene3D" id="1.50.40.10">
    <property type="entry name" value="Mitochondrial carrier domain"/>
    <property type="match status" value="1"/>
</dbReference>
<dbReference type="Pfam" id="PF00153">
    <property type="entry name" value="Mito_carr"/>
    <property type="match status" value="1"/>
</dbReference>
<dbReference type="SUPFAM" id="SSF103506">
    <property type="entry name" value="Mitochondrial carrier"/>
    <property type="match status" value="1"/>
</dbReference>